<accession>A0AAD8Q4M0</accession>
<dbReference type="Proteomes" id="UP001230504">
    <property type="component" value="Unassembled WGS sequence"/>
</dbReference>
<organism evidence="2 3">
    <name type="scientific">Colletotrichum navitas</name>
    <dbReference type="NCBI Taxonomy" id="681940"/>
    <lineage>
        <taxon>Eukaryota</taxon>
        <taxon>Fungi</taxon>
        <taxon>Dikarya</taxon>
        <taxon>Ascomycota</taxon>
        <taxon>Pezizomycotina</taxon>
        <taxon>Sordariomycetes</taxon>
        <taxon>Hypocreomycetidae</taxon>
        <taxon>Glomerellales</taxon>
        <taxon>Glomerellaceae</taxon>
        <taxon>Colletotrichum</taxon>
        <taxon>Colletotrichum graminicola species complex</taxon>
    </lineage>
</organism>
<dbReference type="AlphaFoldDB" id="A0AAD8Q4M0"/>
<protein>
    <submittedName>
        <fullName evidence="2">Uncharacterized protein</fullName>
    </submittedName>
</protein>
<feature type="compositionally biased region" description="Low complexity" evidence="1">
    <location>
        <begin position="84"/>
        <end position="101"/>
    </location>
</feature>
<evidence type="ECO:0000313" key="3">
    <source>
        <dbReference type="Proteomes" id="UP001230504"/>
    </source>
</evidence>
<evidence type="ECO:0000256" key="1">
    <source>
        <dbReference type="SAM" id="MobiDB-lite"/>
    </source>
</evidence>
<feature type="region of interest" description="Disordered" evidence="1">
    <location>
        <begin position="1"/>
        <end position="60"/>
    </location>
</feature>
<proteinExistence type="predicted"/>
<feature type="compositionally biased region" description="Polar residues" evidence="1">
    <location>
        <begin position="110"/>
        <end position="128"/>
    </location>
</feature>
<feature type="compositionally biased region" description="Gly residues" evidence="1">
    <location>
        <begin position="172"/>
        <end position="184"/>
    </location>
</feature>
<dbReference type="RefSeq" id="XP_060416748.1">
    <property type="nucleotide sequence ID" value="XM_060565212.1"/>
</dbReference>
<sequence>MMSGKPADEADAYEREAENRRRLAQEADEMERREQEQADRRRREGYPPGPPHHSNAGSIPIHQPVASRAMGAIHSPGGLLANHGSGSSGPPMPLGAPSGSGANFGGPLQPDNSRPPQHGGPNNPSVQHQMFAPIPHTTVPPSNSLGAASGGPPVFGGPLQQRDGQQPMQQGLYGGGGGSSGSGTAGAAAGQGQTQQQAQGGIAHGQQPILNVSYNLVSQVSHNEMTVWRLSCLWLGHSKWKSVWAGAPIQDAAPRRAA</sequence>
<feature type="region of interest" description="Disordered" evidence="1">
    <location>
        <begin position="73"/>
        <end position="202"/>
    </location>
</feature>
<dbReference type="GeneID" id="85449452"/>
<reference evidence="2" key="1">
    <citation type="submission" date="2021-06" db="EMBL/GenBank/DDBJ databases">
        <title>Comparative genomics, transcriptomics and evolutionary studies reveal genomic signatures of adaptation to plant cell wall in hemibiotrophic fungi.</title>
        <authorList>
            <consortium name="DOE Joint Genome Institute"/>
            <person name="Baroncelli R."/>
            <person name="Diaz J.F."/>
            <person name="Benocci T."/>
            <person name="Peng M."/>
            <person name="Battaglia E."/>
            <person name="Haridas S."/>
            <person name="Andreopoulos W."/>
            <person name="Labutti K."/>
            <person name="Pangilinan J."/>
            <person name="Floch G.L."/>
            <person name="Makela M.R."/>
            <person name="Henrissat B."/>
            <person name="Grigoriev I.V."/>
            <person name="Crouch J.A."/>
            <person name="De Vries R.P."/>
            <person name="Sukno S.A."/>
            <person name="Thon M.R."/>
        </authorList>
    </citation>
    <scope>NUCLEOTIDE SEQUENCE</scope>
    <source>
        <strain evidence="2">CBS 125086</strain>
    </source>
</reference>
<gene>
    <name evidence="2" type="ORF">LY79DRAFT_91466</name>
</gene>
<dbReference type="EMBL" id="JAHLJV010000014">
    <property type="protein sequence ID" value="KAK1595771.1"/>
    <property type="molecule type" value="Genomic_DNA"/>
</dbReference>
<keyword evidence="3" id="KW-1185">Reference proteome</keyword>
<feature type="compositionally biased region" description="Low complexity" evidence="1">
    <location>
        <begin position="160"/>
        <end position="171"/>
    </location>
</feature>
<comment type="caution">
    <text evidence="2">The sequence shown here is derived from an EMBL/GenBank/DDBJ whole genome shotgun (WGS) entry which is preliminary data.</text>
</comment>
<feature type="compositionally biased region" description="Low complexity" evidence="1">
    <location>
        <begin position="185"/>
        <end position="202"/>
    </location>
</feature>
<feature type="compositionally biased region" description="Basic and acidic residues" evidence="1">
    <location>
        <begin position="1"/>
        <end position="45"/>
    </location>
</feature>
<name>A0AAD8Q4M0_9PEZI</name>
<evidence type="ECO:0000313" key="2">
    <source>
        <dbReference type="EMBL" id="KAK1595771.1"/>
    </source>
</evidence>